<dbReference type="PANTHER" id="PTHR11011:SF45">
    <property type="entry name" value="FATTY ACYL-COA REDUCTASE CG8306-RELATED"/>
    <property type="match status" value="1"/>
</dbReference>
<keyword evidence="9" id="KW-1185">Reference proteome</keyword>
<protein>
    <recommendedName>
        <fullName evidence="4">Fatty acyl-CoA reductase</fullName>
        <ecNumber evidence="4">1.2.1.84</ecNumber>
    </recommendedName>
</protein>
<dbReference type="OrthoDB" id="429813at2759"/>
<comment type="function">
    <text evidence="4">Catalyzes the reduction of fatty acyl-CoA to fatty alcohols.</text>
</comment>
<dbReference type="Pfam" id="PF07993">
    <property type="entry name" value="NAD_binding_4"/>
    <property type="match status" value="1"/>
</dbReference>
<keyword evidence="4" id="KW-0560">Oxidoreductase</keyword>
<dbReference type="InterPro" id="IPR026055">
    <property type="entry name" value="FAR"/>
</dbReference>
<name>R7T9W4_CAPTE</name>
<dbReference type="InterPro" id="IPR013120">
    <property type="entry name" value="FAR_NAD-bd"/>
</dbReference>
<keyword evidence="2 4" id="KW-0444">Lipid biosynthesis</keyword>
<feature type="domain" description="Fatty acyl-CoA reductase C-terminal" evidence="5">
    <location>
        <begin position="240"/>
        <end position="326"/>
    </location>
</feature>
<reference evidence="7 9" key="2">
    <citation type="journal article" date="2013" name="Nature">
        <title>Insights into bilaterian evolution from three spiralian genomes.</title>
        <authorList>
            <person name="Simakov O."/>
            <person name="Marletaz F."/>
            <person name="Cho S.J."/>
            <person name="Edsinger-Gonzales E."/>
            <person name="Havlak P."/>
            <person name="Hellsten U."/>
            <person name="Kuo D.H."/>
            <person name="Larsson T."/>
            <person name="Lv J."/>
            <person name="Arendt D."/>
            <person name="Savage R."/>
            <person name="Osoegawa K."/>
            <person name="de Jong P."/>
            <person name="Grimwood J."/>
            <person name="Chapman J.A."/>
            <person name="Shapiro H."/>
            <person name="Aerts A."/>
            <person name="Otillar R.P."/>
            <person name="Terry A.Y."/>
            <person name="Boore J.L."/>
            <person name="Grigoriev I.V."/>
            <person name="Lindberg D.R."/>
            <person name="Seaver E.C."/>
            <person name="Weisblat D.A."/>
            <person name="Putnam N.H."/>
            <person name="Rokhsar D.S."/>
        </authorList>
    </citation>
    <scope>NUCLEOTIDE SEQUENCE</scope>
    <source>
        <strain evidence="7 9">I ESC-2004</strain>
    </source>
</reference>
<dbReference type="GO" id="GO:0035336">
    <property type="term" value="P:long-chain fatty-acyl-CoA metabolic process"/>
    <property type="evidence" value="ECO:0007669"/>
    <property type="project" value="TreeGrafter"/>
</dbReference>
<dbReference type="InterPro" id="IPR033640">
    <property type="entry name" value="FAR_C"/>
</dbReference>
<keyword evidence="3 4" id="KW-0443">Lipid metabolism</keyword>
<dbReference type="EMBL" id="KB310891">
    <property type="protein sequence ID" value="ELT90499.1"/>
    <property type="molecule type" value="Genomic_DNA"/>
</dbReference>
<accession>R7T9W4</accession>
<evidence type="ECO:0000313" key="7">
    <source>
        <dbReference type="EMBL" id="ELT90499.1"/>
    </source>
</evidence>
<evidence type="ECO:0000256" key="4">
    <source>
        <dbReference type="RuleBase" id="RU363097"/>
    </source>
</evidence>
<evidence type="ECO:0000256" key="3">
    <source>
        <dbReference type="ARBA" id="ARBA00023098"/>
    </source>
</evidence>
<evidence type="ECO:0000259" key="5">
    <source>
        <dbReference type="Pfam" id="PF03015"/>
    </source>
</evidence>
<feature type="non-terminal residue" evidence="7">
    <location>
        <position position="1"/>
    </location>
</feature>
<dbReference type="EnsemblMetazoa" id="CapteT100698">
    <property type="protein sequence ID" value="CapteP100698"/>
    <property type="gene ID" value="CapteG100698"/>
</dbReference>
<dbReference type="OMA" id="TDPMILA"/>
<evidence type="ECO:0000313" key="9">
    <source>
        <dbReference type="Proteomes" id="UP000014760"/>
    </source>
</evidence>
<evidence type="ECO:0000313" key="8">
    <source>
        <dbReference type="EnsemblMetazoa" id="CapteP100698"/>
    </source>
</evidence>
<dbReference type="GO" id="GO:0005777">
    <property type="term" value="C:peroxisome"/>
    <property type="evidence" value="ECO:0007669"/>
    <property type="project" value="TreeGrafter"/>
</dbReference>
<comment type="similarity">
    <text evidence="1 4">Belongs to the fatty acyl-CoA reductase family.</text>
</comment>
<dbReference type="InterPro" id="IPR036291">
    <property type="entry name" value="NAD(P)-bd_dom_sf"/>
</dbReference>
<keyword evidence="4" id="KW-0521">NADP</keyword>
<comment type="catalytic activity">
    <reaction evidence="4">
        <text>a long-chain fatty acyl-CoA + 2 NADPH + 2 H(+) = a long-chain primary fatty alcohol + 2 NADP(+) + CoA</text>
        <dbReference type="Rhea" id="RHEA:52716"/>
        <dbReference type="ChEBI" id="CHEBI:15378"/>
        <dbReference type="ChEBI" id="CHEBI:57287"/>
        <dbReference type="ChEBI" id="CHEBI:57783"/>
        <dbReference type="ChEBI" id="CHEBI:58349"/>
        <dbReference type="ChEBI" id="CHEBI:77396"/>
        <dbReference type="ChEBI" id="CHEBI:83139"/>
        <dbReference type="EC" id="1.2.1.84"/>
    </reaction>
</comment>
<dbReference type="PANTHER" id="PTHR11011">
    <property type="entry name" value="MALE STERILITY PROTEIN 2-RELATED"/>
    <property type="match status" value="1"/>
</dbReference>
<reference evidence="9" key="1">
    <citation type="submission" date="2012-12" db="EMBL/GenBank/DDBJ databases">
        <authorList>
            <person name="Hellsten U."/>
            <person name="Grimwood J."/>
            <person name="Chapman J.A."/>
            <person name="Shapiro H."/>
            <person name="Aerts A."/>
            <person name="Otillar R.P."/>
            <person name="Terry A.Y."/>
            <person name="Boore J.L."/>
            <person name="Simakov O."/>
            <person name="Marletaz F."/>
            <person name="Cho S.-J."/>
            <person name="Edsinger-Gonzales E."/>
            <person name="Havlak P."/>
            <person name="Kuo D.-H."/>
            <person name="Larsson T."/>
            <person name="Lv J."/>
            <person name="Arendt D."/>
            <person name="Savage R."/>
            <person name="Osoegawa K."/>
            <person name="de Jong P."/>
            <person name="Lindberg D.R."/>
            <person name="Seaver E.C."/>
            <person name="Weisblat D.A."/>
            <person name="Putnam N.H."/>
            <person name="Grigoriev I.V."/>
            <person name="Rokhsar D.S."/>
        </authorList>
    </citation>
    <scope>NUCLEOTIDE SEQUENCE</scope>
    <source>
        <strain evidence="9">I ESC-2004</strain>
    </source>
</reference>
<dbReference type="EMBL" id="AMQN01014327">
    <property type="status" value="NOT_ANNOTATED_CDS"/>
    <property type="molecule type" value="Genomic_DNA"/>
</dbReference>
<dbReference type="GO" id="GO:0080019">
    <property type="term" value="F:alcohol-forming very long-chain fatty acyl-CoA reductase activity"/>
    <property type="evidence" value="ECO:0007669"/>
    <property type="project" value="InterPro"/>
</dbReference>
<evidence type="ECO:0000256" key="1">
    <source>
        <dbReference type="ARBA" id="ARBA00005928"/>
    </source>
</evidence>
<dbReference type="AlphaFoldDB" id="R7T9W4"/>
<dbReference type="STRING" id="283909.R7T9W4"/>
<gene>
    <name evidence="7" type="ORF">CAPTEDRAFT_100698</name>
</gene>
<dbReference type="HOGENOM" id="CLU_024661_3_1_1"/>
<dbReference type="Gene3D" id="3.40.50.720">
    <property type="entry name" value="NAD(P)-binding Rossmann-like Domain"/>
    <property type="match status" value="1"/>
</dbReference>
<organism evidence="7">
    <name type="scientific">Capitella teleta</name>
    <name type="common">Polychaete worm</name>
    <dbReference type="NCBI Taxonomy" id="283909"/>
    <lineage>
        <taxon>Eukaryota</taxon>
        <taxon>Metazoa</taxon>
        <taxon>Spiralia</taxon>
        <taxon>Lophotrochozoa</taxon>
        <taxon>Annelida</taxon>
        <taxon>Polychaeta</taxon>
        <taxon>Sedentaria</taxon>
        <taxon>Scolecida</taxon>
        <taxon>Capitellidae</taxon>
        <taxon>Capitella</taxon>
    </lineage>
</organism>
<evidence type="ECO:0000256" key="2">
    <source>
        <dbReference type="ARBA" id="ARBA00022516"/>
    </source>
</evidence>
<evidence type="ECO:0000259" key="6">
    <source>
        <dbReference type="Pfam" id="PF07993"/>
    </source>
</evidence>
<reference evidence="8" key="3">
    <citation type="submission" date="2015-06" db="UniProtKB">
        <authorList>
            <consortium name="EnsemblMetazoa"/>
        </authorList>
    </citation>
    <scope>IDENTIFICATION</scope>
</reference>
<sequence length="378" mass="42800">RDAVTINVIALQEMIKFSKTLPRLESFVHVSTAYVHCYDRYTPEAIVRPTHDPAMILNLIEKENDESLAEMTPSLIYPWPNTYTFTKCLGEWLLHEEADDFPCCVFRPSIIGCAAEEPLRGWVDNLNAATGIVAGVGLGLIYPIAGTPSLKQDIVPVDLCANAIIALGWSTAVAKPSRIPVYNFTSGKLNPCTWGDFSYWMQVFFKRCPMKTNTGCPAIIATRSKMLRRLFDVEGRVRMTILDLLLRINGKKPKLVNLHKKALKGADVLAYFTGNEWDFESENLDALFNNISSEDRANFNFDIKAIRWGEYLVHYCQGTKQYALKDNSHDMAKIRVSMNRYKRNELFQTYSTHSFCLTKDWSGFELGLGSCFCHSSSL</sequence>
<feature type="domain" description="Thioester reductase (TE)" evidence="6">
    <location>
        <begin position="2"/>
        <end position="164"/>
    </location>
</feature>
<dbReference type="GO" id="GO:0102965">
    <property type="term" value="F:alcohol-forming long-chain fatty acyl-CoA reductase activity"/>
    <property type="evidence" value="ECO:0007669"/>
    <property type="project" value="UniProtKB-EC"/>
</dbReference>
<dbReference type="SUPFAM" id="SSF51735">
    <property type="entry name" value="NAD(P)-binding Rossmann-fold domains"/>
    <property type="match status" value="1"/>
</dbReference>
<dbReference type="Proteomes" id="UP000014760">
    <property type="component" value="Unassembled WGS sequence"/>
</dbReference>
<dbReference type="CDD" id="cd09071">
    <property type="entry name" value="FAR_C"/>
    <property type="match status" value="1"/>
</dbReference>
<proteinExistence type="inferred from homology"/>
<dbReference type="Pfam" id="PF03015">
    <property type="entry name" value="Sterile"/>
    <property type="match status" value="1"/>
</dbReference>
<dbReference type="EC" id="1.2.1.84" evidence="4"/>